<reference evidence="3" key="1">
    <citation type="submission" date="2023-10" db="EMBL/GenBank/DDBJ databases">
        <title>Genome assembly of Pristionchus species.</title>
        <authorList>
            <person name="Yoshida K."/>
            <person name="Sommer R.J."/>
        </authorList>
    </citation>
    <scope>NUCLEOTIDE SEQUENCE</scope>
    <source>
        <strain evidence="3">RS0144</strain>
    </source>
</reference>
<keyword evidence="2" id="KW-0732">Signal</keyword>
<accession>A0AAV5SC61</accession>
<evidence type="ECO:0000256" key="1">
    <source>
        <dbReference type="SAM" id="MobiDB-lite"/>
    </source>
</evidence>
<feature type="signal peptide" evidence="2">
    <location>
        <begin position="1"/>
        <end position="29"/>
    </location>
</feature>
<feature type="non-terminal residue" evidence="3">
    <location>
        <position position="1"/>
    </location>
</feature>
<evidence type="ECO:0000256" key="2">
    <source>
        <dbReference type="SAM" id="SignalP"/>
    </source>
</evidence>
<feature type="chain" id="PRO_5043405838" evidence="2">
    <location>
        <begin position="30"/>
        <end position="81"/>
    </location>
</feature>
<gene>
    <name evidence="3" type="ORF">PENTCL1PPCAC_2640</name>
</gene>
<organism evidence="3 4">
    <name type="scientific">Pristionchus entomophagus</name>
    <dbReference type="NCBI Taxonomy" id="358040"/>
    <lineage>
        <taxon>Eukaryota</taxon>
        <taxon>Metazoa</taxon>
        <taxon>Ecdysozoa</taxon>
        <taxon>Nematoda</taxon>
        <taxon>Chromadorea</taxon>
        <taxon>Rhabditida</taxon>
        <taxon>Rhabditina</taxon>
        <taxon>Diplogasteromorpha</taxon>
        <taxon>Diplogasteroidea</taxon>
        <taxon>Neodiplogasteridae</taxon>
        <taxon>Pristionchus</taxon>
    </lineage>
</organism>
<proteinExistence type="predicted"/>
<evidence type="ECO:0000313" key="3">
    <source>
        <dbReference type="EMBL" id="GMS80465.1"/>
    </source>
</evidence>
<dbReference type="Proteomes" id="UP001432027">
    <property type="component" value="Unassembled WGS sequence"/>
</dbReference>
<dbReference type="AlphaFoldDB" id="A0AAV5SC61"/>
<protein>
    <submittedName>
        <fullName evidence="3">Uncharacterized protein</fullName>
    </submittedName>
</protein>
<comment type="caution">
    <text evidence="3">The sequence shown here is derived from an EMBL/GenBank/DDBJ whole genome shotgun (WGS) entry which is preliminary data.</text>
</comment>
<feature type="region of interest" description="Disordered" evidence="1">
    <location>
        <begin position="59"/>
        <end position="81"/>
    </location>
</feature>
<evidence type="ECO:0000313" key="4">
    <source>
        <dbReference type="Proteomes" id="UP001432027"/>
    </source>
</evidence>
<name>A0AAV5SC61_9BILA</name>
<sequence length="81" mass="9133">SQSAVHSLGMHPPTLLLICLLIATSISEAKIYQASAVSRLSQPECGGMKFNDCHDQNGFDEFQDKRRTMPRVDRHSRANRY</sequence>
<keyword evidence="4" id="KW-1185">Reference proteome</keyword>
<dbReference type="EMBL" id="BTSX01000001">
    <property type="protein sequence ID" value="GMS80465.1"/>
    <property type="molecule type" value="Genomic_DNA"/>
</dbReference>